<dbReference type="AlphaFoldDB" id="A0AAU9XTF7"/>
<feature type="non-terminal residue" evidence="2">
    <location>
        <position position="1"/>
    </location>
</feature>
<keyword evidence="3" id="KW-1185">Reference proteome</keyword>
<dbReference type="Pfam" id="PF07534">
    <property type="entry name" value="TLD"/>
    <property type="match status" value="1"/>
</dbReference>
<name>A0AAU9XTF7_9CNID</name>
<gene>
    <name evidence="2" type="ORF">PMEA_00029933</name>
</gene>
<dbReference type="EMBL" id="CALNXJ010000063">
    <property type="protein sequence ID" value="CAH3157251.1"/>
    <property type="molecule type" value="Genomic_DNA"/>
</dbReference>
<accession>A0AAU9XTF7</accession>
<dbReference type="SMART" id="SM00584">
    <property type="entry name" value="TLDc"/>
    <property type="match status" value="1"/>
</dbReference>
<evidence type="ECO:0000259" key="1">
    <source>
        <dbReference type="PROSITE" id="PS51886"/>
    </source>
</evidence>
<dbReference type="Proteomes" id="UP001159428">
    <property type="component" value="Unassembled WGS sequence"/>
</dbReference>
<evidence type="ECO:0000313" key="3">
    <source>
        <dbReference type="Proteomes" id="UP001159428"/>
    </source>
</evidence>
<dbReference type="InterPro" id="IPR006571">
    <property type="entry name" value="TLDc_dom"/>
</dbReference>
<dbReference type="PROSITE" id="PS51886">
    <property type="entry name" value="TLDC"/>
    <property type="match status" value="1"/>
</dbReference>
<organism evidence="2 3">
    <name type="scientific">Pocillopora meandrina</name>
    <dbReference type="NCBI Taxonomy" id="46732"/>
    <lineage>
        <taxon>Eukaryota</taxon>
        <taxon>Metazoa</taxon>
        <taxon>Cnidaria</taxon>
        <taxon>Anthozoa</taxon>
        <taxon>Hexacorallia</taxon>
        <taxon>Scleractinia</taxon>
        <taxon>Astrocoeniina</taxon>
        <taxon>Pocilloporidae</taxon>
        <taxon>Pocillopora</taxon>
    </lineage>
</organism>
<evidence type="ECO:0000313" key="2">
    <source>
        <dbReference type="EMBL" id="CAH3157251.1"/>
    </source>
</evidence>
<proteinExistence type="predicted"/>
<feature type="domain" description="TLDc" evidence="1">
    <location>
        <begin position="13"/>
        <end position="189"/>
    </location>
</feature>
<reference evidence="2 3" key="1">
    <citation type="submission" date="2022-05" db="EMBL/GenBank/DDBJ databases">
        <authorList>
            <consortium name="Genoscope - CEA"/>
            <person name="William W."/>
        </authorList>
    </citation>
    <scope>NUCLEOTIDE SEQUENCE [LARGE SCALE GENOMIC DNA]</scope>
</reference>
<sequence length="189" mass="21430">FHSTVAGYIKNSVVLSKNESYFAYLREFLIPAVGYDSDWLLCYRASSHGWAGDAFHTRCDGKKDMITIIQKDQYVFGGYTDIPWDNDPYKGYRKTDKAFIFSLENKEGLAPFKSMVKQDSRAIYMKITYGPTFGGGFDIYIANNAGHNARSYTNFGHSFLAPREVKEKDTVLAGASHFTPDEVEVFYLS</sequence>
<comment type="caution">
    <text evidence="2">The sequence shown here is derived from an EMBL/GenBank/DDBJ whole genome shotgun (WGS) entry which is preliminary data.</text>
</comment>
<protein>
    <recommendedName>
        <fullName evidence="1">TLDc domain-containing protein</fullName>
    </recommendedName>
</protein>